<keyword evidence="2" id="KW-1185">Reference proteome</keyword>
<gene>
    <name evidence="1" type="ORF">GWI33_001274</name>
</gene>
<dbReference type="AlphaFoldDB" id="A0A834MLT4"/>
<evidence type="ECO:0000313" key="1">
    <source>
        <dbReference type="EMBL" id="KAF7283124.1"/>
    </source>
</evidence>
<reference evidence="1" key="1">
    <citation type="submission" date="2020-08" db="EMBL/GenBank/DDBJ databases">
        <title>Genome sequencing and assembly of the red palm weevil Rhynchophorus ferrugineus.</title>
        <authorList>
            <person name="Dias G.B."/>
            <person name="Bergman C.M."/>
            <person name="Manee M."/>
        </authorList>
    </citation>
    <scope>NUCLEOTIDE SEQUENCE</scope>
    <source>
        <strain evidence="1">AA-2017</strain>
        <tissue evidence="1">Whole larva</tissue>
    </source>
</reference>
<accession>A0A834MLT4</accession>
<comment type="caution">
    <text evidence="1">The sequence shown here is derived from an EMBL/GenBank/DDBJ whole genome shotgun (WGS) entry which is preliminary data.</text>
</comment>
<evidence type="ECO:0000313" key="2">
    <source>
        <dbReference type="Proteomes" id="UP000625711"/>
    </source>
</evidence>
<dbReference type="Proteomes" id="UP000625711">
    <property type="component" value="Unassembled WGS sequence"/>
</dbReference>
<organism evidence="1 2">
    <name type="scientific">Rhynchophorus ferrugineus</name>
    <name type="common">Red palm weevil</name>
    <name type="synonym">Curculio ferrugineus</name>
    <dbReference type="NCBI Taxonomy" id="354439"/>
    <lineage>
        <taxon>Eukaryota</taxon>
        <taxon>Metazoa</taxon>
        <taxon>Ecdysozoa</taxon>
        <taxon>Arthropoda</taxon>
        <taxon>Hexapoda</taxon>
        <taxon>Insecta</taxon>
        <taxon>Pterygota</taxon>
        <taxon>Neoptera</taxon>
        <taxon>Endopterygota</taxon>
        <taxon>Coleoptera</taxon>
        <taxon>Polyphaga</taxon>
        <taxon>Cucujiformia</taxon>
        <taxon>Curculionidae</taxon>
        <taxon>Dryophthorinae</taxon>
        <taxon>Rhynchophorus</taxon>
    </lineage>
</organism>
<proteinExistence type="predicted"/>
<name>A0A834MLT4_RHYFE</name>
<protein>
    <submittedName>
        <fullName evidence="1">Uncharacterized protein</fullName>
    </submittedName>
</protein>
<sequence>MHYVFSAANTAEARLLRVRIAFFLFSCGGFGRILRLVGSTDFSVGEGEEWIPIGDREIHPLEVSSGVHPLEIFDGLESWPASSASTVSSRGSEFLNRPLRFPLPTGDVFYSTVAVGPRRCISFVFVTYLEIGRAMECDATANFAKETR</sequence>
<dbReference type="EMBL" id="JAACXV010000134">
    <property type="protein sequence ID" value="KAF7283124.1"/>
    <property type="molecule type" value="Genomic_DNA"/>
</dbReference>